<comment type="caution">
    <text evidence="1">The sequence shown here is derived from an EMBL/GenBank/DDBJ whole genome shotgun (WGS) entry which is preliminary data.</text>
</comment>
<organism evidence="1">
    <name type="scientific">Fusarium pseudograminearum CS3427</name>
    <dbReference type="NCBI Taxonomy" id="1318457"/>
    <lineage>
        <taxon>Eukaryota</taxon>
        <taxon>Fungi</taxon>
        <taxon>Dikarya</taxon>
        <taxon>Ascomycota</taxon>
        <taxon>Pezizomycotina</taxon>
        <taxon>Sordariomycetes</taxon>
        <taxon>Hypocreomycetidae</taxon>
        <taxon>Hypocreales</taxon>
        <taxon>Nectriaceae</taxon>
        <taxon>Fusarium</taxon>
    </lineage>
</organism>
<evidence type="ECO:0000313" key="1">
    <source>
        <dbReference type="EMBL" id="CEG02560.1"/>
    </source>
</evidence>
<dbReference type="AlphaFoldDB" id="A0A096PD22"/>
<proteinExistence type="predicted"/>
<sequence length="122" mass="13888">MAALVELFRMRTEAIAEVLGLSAQSQSQTPGGTQTLRHIQHIEPLCKSVLRQGFKQQYSLYNNDNLLIINQSSGLRMTLLDKNKDAFRVSIQNGQRELREAYDYLIWGSLEGMYADRRVATP</sequence>
<accession>A0A096PD22</accession>
<dbReference type="EMBL" id="CBMD010001333">
    <property type="protein sequence ID" value="CEG02560.1"/>
    <property type="molecule type" value="Genomic_DNA"/>
</dbReference>
<reference evidence="1" key="1">
    <citation type="submission" date="2013-05" db="EMBL/GenBank/DDBJ databases">
        <title>Draft genome sequences of six wheat associated Fusarium spp. isolates.</title>
        <authorList>
            <person name="Moolhuijzen P.M."/>
            <person name="Manners J.M."/>
            <person name="Wilcox S."/>
            <person name="Bellgard M.I."/>
            <person name="Gardiner D.M."/>
        </authorList>
    </citation>
    <scope>NUCLEOTIDE SEQUENCE</scope>
    <source>
        <strain evidence="1">CS3427</strain>
        <strain evidence="1">CS3427</strain>
    </source>
</reference>
<name>A0A096PD22_FUSPS</name>
<protein>
    <submittedName>
        <fullName evidence="1">WGS project CBMD000000000 data, contig CS3427_c001336</fullName>
    </submittedName>
</protein>
<gene>
    <name evidence="1" type="ORF">BN847_0123310</name>
</gene>